<comment type="caution">
    <text evidence="1">The sequence shown here is derived from an EMBL/GenBank/DDBJ whole genome shotgun (WGS) entry which is preliminary data.</text>
</comment>
<reference evidence="1" key="1">
    <citation type="journal article" date="2022" name="bioRxiv">
        <title>Sequencing and chromosome-scale assembly of the giantPleurodeles waltlgenome.</title>
        <authorList>
            <person name="Brown T."/>
            <person name="Elewa A."/>
            <person name="Iarovenko S."/>
            <person name="Subramanian E."/>
            <person name="Araus A.J."/>
            <person name="Petzold A."/>
            <person name="Susuki M."/>
            <person name="Suzuki K.-i.T."/>
            <person name="Hayashi T."/>
            <person name="Toyoda A."/>
            <person name="Oliveira C."/>
            <person name="Osipova E."/>
            <person name="Leigh N.D."/>
            <person name="Simon A."/>
            <person name="Yun M.H."/>
        </authorList>
    </citation>
    <scope>NUCLEOTIDE SEQUENCE</scope>
    <source>
        <strain evidence="1">20211129_DDA</strain>
        <tissue evidence="1">Liver</tissue>
    </source>
</reference>
<protein>
    <recommendedName>
        <fullName evidence="3">LysR family transcriptional regulator</fullName>
    </recommendedName>
</protein>
<dbReference type="Proteomes" id="UP001066276">
    <property type="component" value="Chromosome 2_1"/>
</dbReference>
<evidence type="ECO:0000313" key="2">
    <source>
        <dbReference type="Proteomes" id="UP001066276"/>
    </source>
</evidence>
<name>A0AAV7VSS7_PLEWA</name>
<organism evidence="1 2">
    <name type="scientific">Pleurodeles waltl</name>
    <name type="common">Iberian ribbed newt</name>
    <dbReference type="NCBI Taxonomy" id="8319"/>
    <lineage>
        <taxon>Eukaryota</taxon>
        <taxon>Metazoa</taxon>
        <taxon>Chordata</taxon>
        <taxon>Craniata</taxon>
        <taxon>Vertebrata</taxon>
        <taxon>Euteleostomi</taxon>
        <taxon>Amphibia</taxon>
        <taxon>Batrachia</taxon>
        <taxon>Caudata</taxon>
        <taxon>Salamandroidea</taxon>
        <taxon>Salamandridae</taxon>
        <taxon>Pleurodelinae</taxon>
        <taxon>Pleurodeles</taxon>
    </lineage>
</organism>
<accession>A0AAV7VSS7</accession>
<proteinExistence type="predicted"/>
<evidence type="ECO:0008006" key="3">
    <source>
        <dbReference type="Google" id="ProtNLM"/>
    </source>
</evidence>
<gene>
    <name evidence="1" type="ORF">NDU88_007506</name>
</gene>
<sequence length="91" mass="9654">MRAGLVARSSCTAAGWALRCARAFAEASGLARASGGVERHQSCCLPHLPPWSVGPPEVAAWRAHVVWRGGRNPGPRTRLVAERFLEAAGPL</sequence>
<dbReference type="EMBL" id="JANPWB010000003">
    <property type="protein sequence ID" value="KAJ1203725.1"/>
    <property type="molecule type" value="Genomic_DNA"/>
</dbReference>
<evidence type="ECO:0000313" key="1">
    <source>
        <dbReference type="EMBL" id="KAJ1203725.1"/>
    </source>
</evidence>
<dbReference type="AlphaFoldDB" id="A0AAV7VSS7"/>
<keyword evidence="2" id="KW-1185">Reference proteome</keyword>